<dbReference type="SUPFAM" id="SSF56112">
    <property type="entry name" value="Protein kinase-like (PK-like)"/>
    <property type="match status" value="1"/>
</dbReference>
<dbReference type="GO" id="GO:0005524">
    <property type="term" value="F:ATP binding"/>
    <property type="evidence" value="ECO:0007669"/>
    <property type="project" value="UniProtKB-KW"/>
</dbReference>
<organism evidence="4 5">
    <name type="scientific">Amphimedon queenslandica</name>
    <name type="common">Sponge</name>
    <dbReference type="NCBI Taxonomy" id="400682"/>
    <lineage>
        <taxon>Eukaryota</taxon>
        <taxon>Metazoa</taxon>
        <taxon>Porifera</taxon>
        <taxon>Demospongiae</taxon>
        <taxon>Heteroscleromorpha</taxon>
        <taxon>Haplosclerida</taxon>
        <taxon>Niphatidae</taxon>
        <taxon>Amphimedon</taxon>
    </lineage>
</organism>
<keyword evidence="1" id="KW-0547">Nucleotide-binding</keyword>
<evidence type="ECO:0000256" key="2">
    <source>
        <dbReference type="ARBA" id="ARBA00022840"/>
    </source>
</evidence>
<dbReference type="GeneID" id="105314221"/>
<dbReference type="PIRSF" id="PIRSF000654">
    <property type="entry name" value="Integrin-linked_kinase"/>
    <property type="match status" value="1"/>
</dbReference>
<dbReference type="GO" id="GO:0097527">
    <property type="term" value="P:necroptotic signaling pathway"/>
    <property type="evidence" value="ECO:0007669"/>
    <property type="project" value="TreeGrafter"/>
</dbReference>
<dbReference type="InterPro" id="IPR001245">
    <property type="entry name" value="Ser-Thr/Tyr_kinase_cat_dom"/>
</dbReference>
<reference evidence="4" key="2">
    <citation type="submission" date="2024-06" db="UniProtKB">
        <authorList>
            <consortium name="EnsemblMetazoa"/>
        </authorList>
    </citation>
    <scope>IDENTIFICATION</scope>
</reference>
<dbReference type="KEGG" id="aqu:105314221"/>
<dbReference type="GO" id="GO:0004672">
    <property type="term" value="F:protein kinase activity"/>
    <property type="evidence" value="ECO:0007669"/>
    <property type="project" value="InterPro"/>
</dbReference>
<keyword evidence="5" id="KW-1185">Reference proteome</keyword>
<evidence type="ECO:0000259" key="3">
    <source>
        <dbReference type="PROSITE" id="PS50011"/>
    </source>
</evidence>
<name>A0AAN0JJK8_AMPQE</name>
<evidence type="ECO:0000313" key="5">
    <source>
        <dbReference type="Proteomes" id="UP000007879"/>
    </source>
</evidence>
<dbReference type="PROSITE" id="PS00109">
    <property type="entry name" value="PROTEIN_KINASE_TYR"/>
    <property type="match status" value="1"/>
</dbReference>
<accession>A0AAN0JJK8</accession>
<evidence type="ECO:0000313" key="4">
    <source>
        <dbReference type="EnsemblMetazoa" id="XP_019857164.1"/>
    </source>
</evidence>
<dbReference type="Gene3D" id="1.10.510.10">
    <property type="entry name" value="Transferase(Phosphotransferase) domain 1"/>
    <property type="match status" value="1"/>
</dbReference>
<dbReference type="EnsemblMetazoa" id="XM_020001605.1">
    <property type="protein sequence ID" value="XP_019857164.1"/>
    <property type="gene ID" value="LOC105314221"/>
</dbReference>
<dbReference type="InterPro" id="IPR000719">
    <property type="entry name" value="Prot_kinase_dom"/>
</dbReference>
<dbReference type="PANTHER" id="PTHR44329">
    <property type="entry name" value="SERINE/THREONINE-PROTEIN KINASE TNNI3K-RELATED"/>
    <property type="match status" value="1"/>
</dbReference>
<sequence length="232" mass="25804">METFHHEIDIMSQLRHPNLLQFIGAILDHPSGCPMIVTEVMDTSLREAYERRELTPDPGCRPVILSILHDAAVGLNYLHCLPDPIIHRDVSSANVLLQSIAGTRKWKGKISDFGSAKLAQKAITEGPGAFAYSAPEAFQSIASQDPTKKQTTKMDVFSYGVLLCEIITCRFPNRDIFRGMLHQVHGISNRPSGTRDTQGSLLHSLIVSCCHDDSSRRPTMKEIIEQLDIISK</sequence>
<proteinExistence type="predicted"/>
<keyword evidence="2" id="KW-0067">ATP-binding</keyword>
<dbReference type="AlphaFoldDB" id="A0AAN0JJK8"/>
<dbReference type="PROSITE" id="PS50011">
    <property type="entry name" value="PROTEIN_KINASE_DOM"/>
    <property type="match status" value="1"/>
</dbReference>
<dbReference type="RefSeq" id="XP_019857164.1">
    <property type="nucleotide sequence ID" value="XM_020001605.1"/>
</dbReference>
<dbReference type="InterPro" id="IPR008266">
    <property type="entry name" value="Tyr_kinase_AS"/>
</dbReference>
<feature type="domain" description="Protein kinase" evidence="3">
    <location>
        <begin position="1"/>
        <end position="230"/>
    </location>
</feature>
<evidence type="ECO:0000256" key="1">
    <source>
        <dbReference type="ARBA" id="ARBA00022741"/>
    </source>
</evidence>
<protein>
    <recommendedName>
        <fullName evidence="3">Protein kinase domain-containing protein</fullName>
    </recommendedName>
</protein>
<reference evidence="5" key="1">
    <citation type="journal article" date="2010" name="Nature">
        <title>The Amphimedon queenslandica genome and the evolution of animal complexity.</title>
        <authorList>
            <person name="Srivastava M."/>
            <person name="Simakov O."/>
            <person name="Chapman J."/>
            <person name="Fahey B."/>
            <person name="Gauthier M.E."/>
            <person name="Mitros T."/>
            <person name="Richards G.S."/>
            <person name="Conaco C."/>
            <person name="Dacre M."/>
            <person name="Hellsten U."/>
            <person name="Larroux C."/>
            <person name="Putnam N.H."/>
            <person name="Stanke M."/>
            <person name="Adamska M."/>
            <person name="Darling A."/>
            <person name="Degnan S.M."/>
            <person name="Oakley T.H."/>
            <person name="Plachetzki D.C."/>
            <person name="Zhai Y."/>
            <person name="Adamski M."/>
            <person name="Calcino A."/>
            <person name="Cummins S.F."/>
            <person name="Goodstein D.M."/>
            <person name="Harris C."/>
            <person name="Jackson D.J."/>
            <person name="Leys S.P."/>
            <person name="Shu S."/>
            <person name="Woodcroft B.J."/>
            <person name="Vervoort M."/>
            <person name="Kosik K.S."/>
            <person name="Manning G."/>
            <person name="Degnan B.M."/>
            <person name="Rokhsar D.S."/>
        </authorList>
    </citation>
    <scope>NUCLEOTIDE SEQUENCE [LARGE SCALE GENOMIC DNA]</scope>
</reference>
<dbReference type="PANTHER" id="PTHR44329:SF298">
    <property type="entry name" value="MIXED LINEAGE KINASE DOMAIN-LIKE PROTEIN"/>
    <property type="match status" value="1"/>
</dbReference>
<dbReference type="InterPro" id="IPR051681">
    <property type="entry name" value="Ser/Thr_Kinases-Pseudokinases"/>
</dbReference>
<dbReference type="InterPro" id="IPR011009">
    <property type="entry name" value="Kinase-like_dom_sf"/>
</dbReference>
<dbReference type="Pfam" id="PF07714">
    <property type="entry name" value="PK_Tyr_Ser-Thr"/>
    <property type="match status" value="1"/>
</dbReference>
<dbReference type="Proteomes" id="UP000007879">
    <property type="component" value="Unassembled WGS sequence"/>
</dbReference>